<dbReference type="EMBL" id="JANRMS010000578">
    <property type="protein sequence ID" value="KAJ3537447.1"/>
    <property type="molecule type" value="Genomic_DNA"/>
</dbReference>
<proteinExistence type="predicted"/>
<comment type="caution">
    <text evidence="1">The sequence shown here is derived from an EMBL/GenBank/DDBJ whole genome shotgun (WGS) entry which is preliminary data.</text>
</comment>
<protein>
    <submittedName>
        <fullName evidence="1">Uncharacterized protein</fullName>
    </submittedName>
</protein>
<accession>A0ACC1SDU9</accession>
<sequence length="208" mass="23630">MMSDWTCRVLEKRNQTKRDNVTNIPIYTPPSRKSGHLSPIRATPHETRDHRLTVLKLFGPHKVVYDTILDGTTARHYHTQSPNRKARETKQPRRTGSLELATIWGSRFLVSDFHSYPIQQNIAASIVKPNASSKRHFETEVTGIGKYTLADSLTINSGQHQALNNPPFNQVVTLSHSHNSRPMRRNKHKGSTSSHPSALQGRCRLDRL</sequence>
<name>A0ACC1SDU9_9HYPO</name>
<organism evidence="1 2">
    <name type="scientific">Fusarium decemcellulare</name>
    <dbReference type="NCBI Taxonomy" id="57161"/>
    <lineage>
        <taxon>Eukaryota</taxon>
        <taxon>Fungi</taxon>
        <taxon>Dikarya</taxon>
        <taxon>Ascomycota</taxon>
        <taxon>Pezizomycotina</taxon>
        <taxon>Sordariomycetes</taxon>
        <taxon>Hypocreomycetidae</taxon>
        <taxon>Hypocreales</taxon>
        <taxon>Nectriaceae</taxon>
        <taxon>Fusarium</taxon>
        <taxon>Fusarium decemcellulare species complex</taxon>
    </lineage>
</organism>
<evidence type="ECO:0000313" key="1">
    <source>
        <dbReference type="EMBL" id="KAJ3537447.1"/>
    </source>
</evidence>
<evidence type="ECO:0000313" key="2">
    <source>
        <dbReference type="Proteomes" id="UP001148629"/>
    </source>
</evidence>
<dbReference type="Proteomes" id="UP001148629">
    <property type="component" value="Unassembled WGS sequence"/>
</dbReference>
<keyword evidence="2" id="KW-1185">Reference proteome</keyword>
<reference evidence="1" key="1">
    <citation type="submission" date="2022-08" db="EMBL/GenBank/DDBJ databases">
        <title>Genome Sequence of Fusarium decemcellulare.</title>
        <authorList>
            <person name="Buettner E."/>
        </authorList>
    </citation>
    <scope>NUCLEOTIDE SEQUENCE</scope>
    <source>
        <strain evidence="1">Babe19</strain>
    </source>
</reference>
<gene>
    <name evidence="1" type="ORF">NM208_g6308</name>
</gene>